<evidence type="ECO:0000313" key="4">
    <source>
        <dbReference type="Proteomes" id="UP001151760"/>
    </source>
</evidence>
<dbReference type="PANTHER" id="PTHR31286">
    <property type="entry name" value="GLYCINE-RICH CELL WALL STRUCTURAL PROTEIN 1.8-LIKE"/>
    <property type="match status" value="1"/>
</dbReference>
<sequence>MRTKRDPKIPQNLGDYVHSINTTKSKNKKSVSKKNGISDVNLNVGNHSNKGNGGVVAENGEGENGYTDRRKNVGDGSGKEGFEGDLNGRQFPPINGFDVNENENNKEEKECLDSNSNSKNGNGFSKDHVVIVEEGEVSSDNGHKMVNTDVIEEMVEKSVVGSQTWGSGSDGKKLADIIKGNKLDNKLINVPTEDCGNGDGIVIFDDEIIELGSQKWNLTVCGQFIGCSMGFNEARYHIRRMWYRYGIKEVISENGIFYFKFQDEEGINEVINNGPWMVNNKPLVVQKWSIDMCMDKTEPKRIPVWVKLRNVPMEAWSVKGISALASSIGKPVIMDEVTTKMCVTGVGRLGFARILVEIDAEKGIKDKIEVLYKSKNVSEGTKKIVNVEYSWIPCICSHCKVFGHTDRLCRYQRNVGKDDAYVKNMDNEFKAVQNKRNGRDGLYMNRNTNMQNDNFYKKGNDKRNIRGNTNWQGNNRFEYRERKENGVKDKRLEEKGIDGNDVGKNKNMEQSSDEVRNVKEMNNNKENQEGNGNGILGSNRFTLLNSLVNEEDLVPNIEQRKVVDEFLSKEKEGSHGKINKWTEEMKRYYRDRKELFNATIEIEENEDVMEDEFDQCNSVLGNEVEGMGGTILK</sequence>
<reference evidence="3" key="2">
    <citation type="submission" date="2022-01" db="EMBL/GenBank/DDBJ databases">
        <authorList>
            <person name="Yamashiro T."/>
            <person name="Shiraishi A."/>
            <person name="Satake H."/>
            <person name="Nakayama K."/>
        </authorList>
    </citation>
    <scope>NUCLEOTIDE SEQUENCE</scope>
</reference>
<dbReference type="InterPro" id="IPR040256">
    <property type="entry name" value="At4g02000-like"/>
</dbReference>
<organism evidence="3 4">
    <name type="scientific">Tanacetum coccineum</name>
    <dbReference type="NCBI Taxonomy" id="301880"/>
    <lineage>
        <taxon>Eukaryota</taxon>
        <taxon>Viridiplantae</taxon>
        <taxon>Streptophyta</taxon>
        <taxon>Embryophyta</taxon>
        <taxon>Tracheophyta</taxon>
        <taxon>Spermatophyta</taxon>
        <taxon>Magnoliopsida</taxon>
        <taxon>eudicotyledons</taxon>
        <taxon>Gunneridae</taxon>
        <taxon>Pentapetalae</taxon>
        <taxon>asterids</taxon>
        <taxon>campanulids</taxon>
        <taxon>Asterales</taxon>
        <taxon>Asteraceae</taxon>
        <taxon>Asteroideae</taxon>
        <taxon>Anthemideae</taxon>
        <taxon>Anthemidinae</taxon>
        <taxon>Tanacetum</taxon>
    </lineage>
</organism>
<feature type="compositionally biased region" description="Basic and acidic residues" evidence="1">
    <location>
        <begin position="103"/>
        <end position="112"/>
    </location>
</feature>
<feature type="compositionally biased region" description="Low complexity" evidence="1">
    <location>
        <begin position="114"/>
        <end position="124"/>
    </location>
</feature>
<dbReference type="EMBL" id="BQNB010017872">
    <property type="protein sequence ID" value="GJT68150.1"/>
    <property type="molecule type" value="Genomic_DNA"/>
</dbReference>
<evidence type="ECO:0000259" key="2">
    <source>
        <dbReference type="Pfam" id="PF14111"/>
    </source>
</evidence>
<feature type="region of interest" description="Disordered" evidence="1">
    <location>
        <begin position="22"/>
        <end position="125"/>
    </location>
</feature>
<name>A0ABQ5FXQ7_9ASTR</name>
<dbReference type="Pfam" id="PF14111">
    <property type="entry name" value="DUF4283"/>
    <property type="match status" value="1"/>
</dbReference>
<feature type="domain" description="DUF4283" evidence="2">
    <location>
        <begin position="214"/>
        <end position="291"/>
    </location>
</feature>
<protein>
    <submittedName>
        <fullName evidence="3">ATPase, F1/V1/A1 complex, alpha/beta subunit</fullName>
    </submittedName>
</protein>
<reference evidence="3" key="1">
    <citation type="journal article" date="2022" name="Int. J. Mol. Sci.">
        <title>Draft Genome of Tanacetum Coccineum: Genomic Comparison of Closely Related Tanacetum-Family Plants.</title>
        <authorList>
            <person name="Yamashiro T."/>
            <person name="Shiraishi A."/>
            <person name="Nakayama K."/>
            <person name="Satake H."/>
        </authorList>
    </citation>
    <scope>NUCLEOTIDE SEQUENCE</scope>
</reference>
<gene>
    <name evidence="3" type="ORF">Tco_1019630</name>
</gene>
<proteinExistence type="predicted"/>
<feature type="compositionally biased region" description="Polar residues" evidence="1">
    <location>
        <begin position="445"/>
        <end position="454"/>
    </location>
</feature>
<feature type="region of interest" description="Disordered" evidence="1">
    <location>
        <begin position="439"/>
        <end position="472"/>
    </location>
</feature>
<feature type="compositionally biased region" description="Polar residues" evidence="1">
    <location>
        <begin position="38"/>
        <end position="50"/>
    </location>
</feature>
<evidence type="ECO:0000313" key="3">
    <source>
        <dbReference type="EMBL" id="GJT68150.1"/>
    </source>
</evidence>
<comment type="caution">
    <text evidence="3">The sequence shown here is derived from an EMBL/GenBank/DDBJ whole genome shotgun (WGS) entry which is preliminary data.</text>
</comment>
<accession>A0ABQ5FXQ7</accession>
<keyword evidence="4" id="KW-1185">Reference proteome</keyword>
<dbReference type="Proteomes" id="UP001151760">
    <property type="component" value="Unassembled WGS sequence"/>
</dbReference>
<dbReference type="InterPro" id="IPR025558">
    <property type="entry name" value="DUF4283"/>
</dbReference>
<evidence type="ECO:0000256" key="1">
    <source>
        <dbReference type="SAM" id="MobiDB-lite"/>
    </source>
</evidence>
<feature type="compositionally biased region" description="Basic and acidic residues" evidence="1">
    <location>
        <begin position="66"/>
        <end position="82"/>
    </location>
</feature>
<dbReference type="PANTHER" id="PTHR31286:SF165">
    <property type="entry name" value="DUF4283 DOMAIN-CONTAINING PROTEIN"/>
    <property type="match status" value="1"/>
</dbReference>
<feature type="compositionally biased region" description="Basic and acidic residues" evidence="1">
    <location>
        <begin position="455"/>
        <end position="464"/>
    </location>
</feature>